<accession>A0A4R6UDI5</accession>
<gene>
    <name evidence="2" type="ORF">DFR43_10893</name>
</gene>
<organism evidence="2 3">
    <name type="scientific">Tepidicella xavieri</name>
    <dbReference type="NCBI Taxonomy" id="360241"/>
    <lineage>
        <taxon>Bacteria</taxon>
        <taxon>Pseudomonadati</taxon>
        <taxon>Pseudomonadota</taxon>
        <taxon>Betaproteobacteria</taxon>
        <taxon>Burkholderiales</taxon>
        <taxon>Tepidicella</taxon>
    </lineage>
</organism>
<dbReference type="InterPro" id="IPR001932">
    <property type="entry name" value="PPM-type_phosphatase-like_dom"/>
</dbReference>
<dbReference type="InterPro" id="IPR036457">
    <property type="entry name" value="PPM-type-like_dom_sf"/>
</dbReference>
<dbReference type="RefSeq" id="WP_133597529.1">
    <property type="nucleotide sequence ID" value="NZ_SNYL01000008.1"/>
</dbReference>
<name>A0A4R6UDI5_9BURK</name>
<comment type="caution">
    <text evidence="2">The sequence shown here is derived from an EMBL/GenBank/DDBJ whole genome shotgun (WGS) entry which is preliminary data.</text>
</comment>
<sequence length="265" mass="29282">MPTGFRIVASTGIDPGDRPYQQDQLLLTGHHRVKGCVLGVVADGMGGRSGGRKAADQVLLTAQQLFERYDPLTDDAGAFLQRVGQEAHVVIRLTAASTEEEPHSTMAAFLINPNGQCHFVHSGDSRLYHFRQEVLQHRTKDHSFVQNLVDKGQLTEEQALIDPRNNLLLHCLGADHDPVLDVHRIDALEPGDVLIACSDGIWHYFSPSELGRITHQFPPRQACEFLVDKARQRAEGHGDNMALIVVKLEPLPAPARPRPALWPAT</sequence>
<dbReference type="Proteomes" id="UP000295510">
    <property type="component" value="Unassembled WGS sequence"/>
</dbReference>
<dbReference type="CDD" id="cd00143">
    <property type="entry name" value="PP2Cc"/>
    <property type="match status" value="1"/>
</dbReference>
<dbReference type="Gene3D" id="3.60.40.10">
    <property type="entry name" value="PPM-type phosphatase domain"/>
    <property type="match status" value="1"/>
</dbReference>
<reference evidence="2 3" key="1">
    <citation type="submission" date="2019-03" db="EMBL/GenBank/DDBJ databases">
        <title>Genomic Encyclopedia of Type Strains, Phase IV (KMG-IV): sequencing the most valuable type-strain genomes for metagenomic binning, comparative biology and taxonomic classification.</title>
        <authorList>
            <person name="Goeker M."/>
        </authorList>
    </citation>
    <scope>NUCLEOTIDE SEQUENCE [LARGE SCALE GENOMIC DNA]</scope>
    <source>
        <strain evidence="2 3">DSM 19605</strain>
    </source>
</reference>
<keyword evidence="3" id="KW-1185">Reference proteome</keyword>
<dbReference type="Pfam" id="PF13672">
    <property type="entry name" value="PP2C_2"/>
    <property type="match status" value="1"/>
</dbReference>
<protein>
    <submittedName>
        <fullName evidence="2">Serine/threonine protein phosphatase PrpC</fullName>
    </submittedName>
</protein>
<dbReference type="PROSITE" id="PS51746">
    <property type="entry name" value="PPM_2"/>
    <property type="match status" value="1"/>
</dbReference>
<dbReference type="SUPFAM" id="SSF81606">
    <property type="entry name" value="PP2C-like"/>
    <property type="match status" value="1"/>
</dbReference>
<proteinExistence type="predicted"/>
<evidence type="ECO:0000259" key="1">
    <source>
        <dbReference type="PROSITE" id="PS51746"/>
    </source>
</evidence>
<dbReference type="SMART" id="SM00331">
    <property type="entry name" value="PP2C_SIG"/>
    <property type="match status" value="1"/>
</dbReference>
<evidence type="ECO:0000313" key="3">
    <source>
        <dbReference type="Proteomes" id="UP000295510"/>
    </source>
</evidence>
<feature type="domain" description="PPM-type phosphatase" evidence="1">
    <location>
        <begin position="7"/>
        <end position="248"/>
    </location>
</feature>
<dbReference type="OrthoDB" id="9801841at2"/>
<dbReference type="EMBL" id="SNYL01000008">
    <property type="protein sequence ID" value="TDQ43149.1"/>
    <property type="molecule type" value="Genomic_DNA"/>
</dbReference>
<dbReference type="AlphaFoldDB" id="A0A4R6UDI5"/>
<evidence type="ECO:0000313" key="2">
    <source>
        <dbReference type="EMBL" id="TDQ43149.1"/>
    </source>
</evidence>
<dbReference type="SMART" id="SM00332">
    <property type="entry name" value="PP2Cc"/>
    <property type="match status" value="1"/>
</dbReference>